<protein>
    <recommendedName>
        <fullName evidence="2">POPDC1-3 domain-containing protein</fullName>
    </recommendedName>
</protein>
<dbReference type="InterPro" id="IPR055272">
    <property type="entry name" value="POPDC1-3_dom"/>
</dbReference>
<feature type="domain" description="POPDC1-3" evidence="2">
    <location>
        <begin position="3"/>
        <end position="67"/>
    </location>
</feature>
<gene>
    <name evidence="3" type="ORF">FHG66_16130</name>
</gene>
<dbReference type="Pfam" id="PF04831">
    <property type="entry name" value="POPDC1-3"/>
    <property type="match status" value="1"/>
</dbReference>
<dbReference type="Proteomes" id="UP000305887">
    <property type="component" value="Unassembled WGS sequence"/>
</dbReference>
<dbReference type="AlphaFoldDB" id="A0A5C4MTE8"/>
<evidence type="ECO:0000313" key="3">
    <source>
        <dbReference type="EMBL" id="TNC47738.1"/>
    </source>
</evidence>
<keyword evidence="1" id="KW-0812">Transmembrane</keyword>
<comment type="caution">
    <text evidence="3">The sequence shown here is derived from an EMBL/GenBank/DDBJ whole genome shotgun (WGS) entry which is preliminary data.</text>
</comment>
<feature type="transmembrane region" description="Helical" evidence="1">
    <location>
        <begin position="22"/>
        <end position="40"/>
    </location>
</feature>
<organism evidence="3 4">
    <name type="scientific">Rubellimicrobium rubrum</name>
    <dbReference type="NCBI Taxonomy" id="2585369"/>
    <lineage>
        <taxon>Bacteria</taxon>
        <taxon>Pseudomonadati</taxon>
        <taxon>Pseudomonadota</taxon>
        <taxon>Alphaproteobacteria</taxon>
        <taxon>Rhodobacterales</taxon>
        <taxon>Roseobacteraceae</taxon>
        <taxon>Rubellimicrobium</taxon>
    </lineage>
</organism>
<dbReference type="OrthoDB" id="8099594at2"/>
<evidence type="ECO:0000259" key="2">
    <source>
        <dbReference type="Pfam" id="PF04831"/>
    </source>
</evidence>
<sequence>MNVLINAANVFFVLGYFTTDMLRLRLLSVVGTTCVVIYFYSQPEPMMNVVAWNVVFLVLNLVQLGQMLRLRWPRAGVLWRRASIA</sequence>
<keyword evidence="1" id="KW-1133">Transmembrane helix</keyword>
<proteinExistence type="predicted"/>
<dbReference type="RefSeq" id="WP_139078083.1">
    <property type="nucleotide sequence ID" value="NZ_VDFU01000023.1"/>
</dbReference>
<reference evidence="3 4" key="1">
    <citation type="submission" date="2019-06" db="EMBL/GenBank/DDBJ databases">
        <title>YIM 131921 draft genome.</title>
        <authorList>
            <person name="Jiang L."/>
        </authorList>
    </citation>
    <scope>NUCLEOTIDE SEQUENCE [LARGE SCALE GENOMIC DNA]</scope>
    <source>
        <strain evidence="3 4">YIM 131921</strain>
    </source>
</reference>
<keyword evidence="4" id="KW-1185">Reference proteome</keyword>
<evidence type="ECO:0000313" key="4">
    <source>
        <dbReference type="Proteomes" id="UP000305887"/>
    </source>
</evidence>
<accession>A0A5C4MTE8</accession>
<evidence type="ECO:0000256" key="1">
    <source>
        <dbReference type="SAM" id="Phobius"/>
    </source>
</evidence>
<keyword evidence="1" id="KW-0472">Membrane</keyword>
<feature type="transmembrane region" description="Helical" evidence="1">
    <location>
        <begin position="46"/>
        <end position="64"/>
    </location>
</feature>
<dbReference type="EMBL" id="VDFU01000023">
    <property type="protein sequence ID" value="TNC47738.1"/>
    <property type="molecule type" value="Genomic_DNA"/>
</dbReference>
<name>A0A5C4MTE8_9RHOB</name>